<comment type="caution">
    <text evidence="4">The sequence shown here is derived from an EMBL/GenBank/DDBJ whole genome shotgun (WGS) entry which is preliminary data.</text>
</comment>
<dbReference type="AlphaFoldDB" id="A0A2M8J0N3"/>
<dbReference type="InterPro" id="IPR001647">
    <property type="entry name" value="HTH_TetR"/>
</dbReference>
<name>A0A2M8J0N3_9RHOB</name>
<dbReference type="RefSeq" id="WP_100162852.1">
    <property type="nucleotide sequence ID" value="NZ_PGTB01000047.1"/>
</dbReference>
<dbReference type="InterPro" id="IPR050109">
    <property type="entry name" value="HTH-type_TetR-like_transc_reg"/>
</dbReference>
<evidence type="ECO:0000256" key="2">
    <source>
        <dbReference type="PROSITE-ProRule" id="PRU00335"/>
    </source>
</evidence>
<dbReference type="OrthoDB" id="9787680at2"/>
<organism evidence="4 5">
    <name type="scientific">Pseudooceanicola lipolyticus</name>
    <dbReference type="NCBI Taxonomy" id="2029104"/>
    <lineage>
        <taxon>Bacteria</taxon>
        <taxon>Pseudomonadati</taxon>
        <taxon>Pseudomonadota</taxon>
        <taxon>Alphaproteobacteria</taxon>
        <taxon>Rhodobacterales</taxon>
        <taxon>Paracoccaceae</taxon>
        <taxon>Pseudooceanicola</taxon>
    </lineage>
</organism>
<reference evidence="4 5" key="1">
    <citation type="journal article" date="2018" name="Int. J. Syst. Evol. Microbiol.">
        <title>Pseudooceanicola lipolyticus sp. nov., a marine alphaproteobacterium, reclassification of Oceanicola flagellatus as Pseudooceanicola flagellatus comb. nov. and emended description of the genus Pseudooceanicola.</title>
        <authorList>
            <person name="Huang M.-M."/>
            <person name="Guo L.-L."/>
            <person name="Wu Y.-H."/>
            <person name="Lai Q.-L."/>
            <person name="Shao Z.-Z."/>
            <person name="Wang C.-S."/>
            <person name="Wu M."/>
            <person name="Xu X.-W."/>
        </authorList>
    </citation>
    <scope>NUCLEOTIDE SEQUENCE [LARGE SCALE GENOMIC DNA]</scope>
    <source>
        <strain evidence="4 5">157</strain>
    </source>
</reference>
<dbReference type="Gene3D" id="1.10.357.10">
    <property type="entry name" value="Tetracycline Repressor, domain 2"/>
    <property type="match status" value="1"/>
</dbReference>
<proteinExistence type="predicted"/>
<keyword evidence="5" id="KW-1185">Reference proteome</keyword>
<dbReference type="EMBL" id="PGTB01000047">
    <property type="protein sequence ID" value="PJE36314.1"/>
    <property type="molecule type" value="Genomic_DNA"/>
</dbReference>
<gene>
    <name evidence="4" type="ORF">CVM52_12605</name>
</gene>
<dbReference type="Proteomes" id="UP000231553">
    <property type="component" value="Unassembled WGS sequence"/>
</dbReference>
<protein>
    <submittedName>
        <fullName evidence="4">TetR family transcriptional regulator</fullName>
    </submittedName>
</protein>
<dbReference type="PROSITE" id="PS50977">
    <property type="entry name" value="HTH_TETR_2"/>
    <property type="match status" value="1"/>
</dbReference>
<dbReference type="GO" id="GO:0003700">
    <property type="term" value="F:DNA-binding transcription factor activity"/>
    <property type="evidence" value="ECO:0007669"/>
    <property type="project" value="TreeGrafter"/>
</dbReference>
<accession>A0A2M8J0N3</accession>
<evidence type="ECO:0000313" key="5">
    <source>
        <dbReference type="Proteomes" id="UP000231553"/>
    </source>
</evidence>
<keyword evidence="1 2" id="KW-0238">DNA-binding</keyword>
<dbReference type="SUPFAM" id="SSF46689">
    <property type="entry name" value="Homeodomain-like"/>
    <property type="match status" value="1"/>
</dbReference>
<feature type="domain" description="HTH tetR-type" evidence="3">
    <location>
        <begin position="2"/>
        <end position="62"/>
    </location>
</feature>
<feature type="DNA-binding region" description="H-T-H motif" evidence="2">
    <location>
        <begin position="25"/>
        <end position="44"/>
    </location>
</feature>
<dbReference type="GO" id="GO:0000976">
    <property type="term" value="F:transcription cis-regulatory region binding"/>
    <property type="evidence" value="ECO:0007669"/>
    <property type="project" value="TreeGrafter"/>
</dbReference>
<dbReference type="InterPro" id="IPR009057">
    <property type="entry name" value="Homeodomain-like_sf"/>
</dbReference>
<sequence>MTETREKIAAGLERAFAAHGFAEPSVDDLRDSAGVSLRTLYKYMPSRGDMVIAALEHRHQRYLSHVLDGLPGDPQAARSTLIDRVAEWMRHEAAHGCLFHSAVAADPGNPALRALLERHKQEVADRAGVLTQLAGQQVALLLILEGLTQSWPLYGDQAVTAAKGLISMLATENP</sequence>
<dbReference type="Pfam" id="PF00440">
    <property type="entry name" value="TetR_N"/>
    <property type="match status" value="1"/>
</dbReference>
<evidence type="ECO:0000259" key="3">
    <source>
        <dbReference type="PROSITE" id="PS50977"/>
    </source>
</evidence>
<evidence type="ECO:0000256" key="1">
    <source>
        <dbReference type="ARBA" id="ARBA00023125"/>
    </source>
</evidence>
<evidence type="ECO:0000313" key="4">
    <source>
        <dbReference type="EMBL" id="PJE36314.1"/>
    </source>
</evidence>
<dbReference type="PANTHER" id="PTHR30055:SF200">
    <property type="entry name" value="HTH-TYPE TRANSCRIPTIONAL REPRESSOR BDCR"/>
    <property type="match status" value="1"/>
</dbReference>
<dbReference type="PANTHER" id="PTHR30055">
    <property type="entry name" value="HTH-TYPE TRANSCRIPTIONAL REGULATOR RUTR"/>
    <property type="match status" value="1"/>
</dbReference>